<protein>
    <submittedName>
        <fullName evidence="2">Uncharacterized protein</fullName>
    </submittedName>
</protein>
<proteinExistence type="predicted"/>
<dbReference type="Proteomes" id="UP000664915">
    <property type="component" value="Segment"/>
</dbReference>
<dbReference type="RefSeq" id="YP_010670140.1">
    <property type="nucleotide sequence ID" value="NC_070963.1"/>
</dbReference>
<name>A0A879R3Y7_9CAUD</name>
<dbReference type="KEGG" id="vg:77946335"/>
<sequence length="53" mass="6312">MKSFSQFQEDSGTGNYANYVRERNRRKYNVPSPSQINKERKLAYMLNLDRPGR</sequence>
<keyword evidence="3" id="KW-1185">Reference proteome</keyword>
<evidence type="ECO:0000313" key="2">
    <source>
        <dbReference type="EMBL" id="QPX48130.1"/>
    </source>
</evidence>
<dbReference type="EMBL" id="MW015081">
    <property type="protein sequence ID" value="QPX48130.1"/>
    <property type="molecule type" value="Genomic_DNA"/>
</dbReference>
<accession>A0A879R3Y7</accession>
<reference evidence="2" key="1">
    <citation type="submission" date="2020-09" db="EMBL/GenBank/DDBJ databases">
        <authorList>
            <person name="Zhang D."/>
            <person name="Hatherill J.R."/>
            <person name="Ramirez J.F."/>
            <person name="Edinger B."/>
            <person name="Balarin R."/>
            <person name="Sullivan A."/>
            <person name="Humpal K.M."/>
            <person name="Guseva A."/>
            <person name="Butela K.A."/>
            <person name="Garlena R.A."/>
            <person name="Russell D.A."/>
            <person name="Pope W.H."/>
            <person name="Jacobs-Sera D."/>
            <person name="Hatfull G.F."/>
        </authorList>
    </citation>
    <scope>NUCLEOTIDE SEQUENCE</scope>
</reference>
<evidence type="ECO:0000313" key="3">
    <source>
        <dbReference type="Proteomes" id="UP000664915"/>
    </source>
</evidence>
<organism evidence="2 3">
    <name type="scientific">Synechococcus phage S-SRM01</name>
    <dbReference type="NCBI Taxonomy" id="2781608"/>
    <lineage>
        <taxon>Viruses</taxon>
        <taxon>Duplodnaviria</taxon>
        <taxon>Heunggongvirae</taxon>
        <taxon>Uroviricota</taxon>
        <taxon>Caudoviricetes</taxon>
        <taxon>Pantevenvirales</taxon>
        <taxon>Kyanoviridae</taxon>
        <taxon>Serangoonvirus</taxon>
        <taxon>Serangoonvirus essarone</taxon>
    </lineage>
</organism>
<evidence type="ECO:0000256" key="1">
    <source>
        <dbReference type="SAM" id="MobiDB-lite"/>
    </source>
</evidence>
<feature type="region of interest" description="Disordered" evidence="1">
    <location>
        <begin position="1"/>
        <end position="36"/>
    </location>
</feature>
<dbReference type="GeneID" id="77946335"/>
<feature type="compositionally biased region" description="Polar residues" evidence="1">
    <location>
        <begin position="1"/>
        <end position="16"/>
    </location>
</feature>